<gene>
    <name evidence="1" type="ORF">SIN_1371</name>
</gene>
<protein>
    <recommendedName>
        <fullName evidence="2">DUF2812 domain-containing protein</fullName>
    </recommendedName>
</protein>
<reference evidence="1" key="1">
    <citation type="submission" date="2010-09" db="EMBL/GenBank/DDBJ databases">
        <authorList>
            <person name="Daugherty S.C."/>
            <person name="Kilian M."/>
            <person name="Tettelin H."/>
        </authorList>
    </citation>
    <scope>NUCLEOTIDE SEQUENCE [LARGE SCALE GENOMIC DNA]</scope>
    <source>
        <strain evidence="1">SK1302</strain>
    </source>
</reference>
<evidence type="ECO:0000313" key="1">
    <source>
        <dbReference type="EMBL" id="EFO53934.1"/>
    </source>
</evidence>
<evidence type="ECO:0008006" key="2">
    <source>
        <dbReference type="Google" id="ProtNLM"/>
    </source>
</evidence>
<organism evidence="1">
    <name type="scientific">Streptococcus infantis SK1302</name>
    <dbReference type="NCBI Taxonomy" id="871237"/>
    <lineage>
        <taxon>Bacteria</taxon>
        <taxon>Bacillati</taxon>
        <taxon>Bacillota</taxon>
        <taxon>Bacilli</taxon>
        <taxon>Lactobacillales</taxon>
        <taxon>Streptococcaceae</taxon>
        <taxon>Streptococcus</taxon>
    </lineage>
</organism>
<accession>A0ABP2J5Z2</accession>
<dbReference type="InterPro" id="IPR021359">
    <property type="entry name" value="DUF2812"/>
</dbReference>
<dbReference type="EMBL" id="AEDY01000081">
    <property type="protein sequence ID" value="EFO53934.1"/>
    <property type="molecule type" value="Genomic_DNA"/>
</dbReference>
<proteinExistence type="predicted"/>
<comment type="caution">
    <text evidence="1">The sequence shown here is derived from an EMBL/GenBank/DDBJ whole genome shotgun (WGS) entry which is preliminary data.</text>
</comment>
<name>A0ABP2J5Z2_9STRE</name>
<dbReference type="Pfam" id="PF11193">
    <property type="entry name" value="DUF2812"/>
    <property type="match status" value="1"/>
</dbReference>
<sequence>MNSKVQFRMFTIFDLDRVEDYLHEMHLKGWKFKSNRFGFFYFEQCQPDDVIYRVWNTSYLRKNEVDLQSIKDRGWEFVENCSYTVFEKRLVMWI</sequence>